<feature type="binding site" evidence="2">
    <location>
        <position position="103"/>
    </location>
    <ligand>
        <name>Fe cation</name>
        <dbReference type="ChEBI" id="CHEBI:24875"/>
    </ligand>
</feature>
<dbReference type="STRING" id="669874.A0A1E4TZ50"/>
<reference evidence="7" key="1">
    <citation type="submission" date="2016-05" db="EMBL/GenBank/DDBJ databases">
        <title>Comparative genomics of biotechnologically important yeasts.</title>
        <authorList>
            <consortium name="DOE Joint Genome Institute"/>
            <person name="Riley R."/>
            <person name="Haridas S."/>
            <person name="Wolfe K.H."/>
            <person name="Lopes M.R."/>
            <person name="Hittinger C.T."/>
            <person name="Goker M."/>
            <person name="Salamov A."/>
            <person name="Wisecaver J."/>
            <person name="Long T.M."/>
            <person name="Aerts A.L."/>
            <person name="Barry K."/>
            <person name="Choi C."/>
            <person name="Clum A."/>
            <person name="Coughlan A.Y."/>
            <person name="Deshpande S."/>
            <person name="Douglass A.P."/>
            <person name="Hanson S.J."/>
            <person name="Klenk H.-P."/>
            <person name="Labutti K."/>
            <person name="Lapidus A."/>
            <person name="Lindquist E."/>
            <person name="Lipzen A."/>
            <person name="Meier-Kolthoff J.P."/>
            <person name="Ohm R.A."/>
            <person name="Otillar R.P."/>
            <person name="Pangilinan J."/>
            <person name="Peng Y."/>
            <person name="Rokas A."/>
            <person name="Rosa C.A."/>
            <person name="Scheuner C."/>
            <person name="Sibirny A.A."/>
            <person name="Slot J.C."/>
            <person name="Stielow J.B."/>
            <person name="Sun H."/>
            <person name="Kurtzman C.P."/>
            <person name="Blackwell M."/>
            <person name="Grigoriev I.V."/>
            <person name="Jeffries T.W."/>
        </authorList>
    </citation>
    <scope>NUCLEOTIDE SEQUENCE [LARGE SCALE GENOMIC DNA]</scope>
    <source>
        <strain evidence="7">NRRL Y-2460</strain>
    </source>
</reference>
<dbReference type="InterPro" id="IPR003829">
    <property type="entry name" value="Pirin_N_dom"/>
</dbReference>
<keyword evidence="2" id="KW-0479">Metal-binding</keyword>
<gene>
    <name evidence="6" type="ORF">PACTADRAFT_38834</name>
</gene>
<dbReference type="PANTHER" id="PTHR13903:SF8">
    <property type="entry name" value="PIRIN"/>
    <property type="match status" value="1"/>
</dbReference>
<dbReference type="PANTHER" id="PTHR13903">
    <property type="entry name" value="PIRIN-RELATED"/>
    <property type="match status" value="1"/>
</dbReference>
<protein>
    <recommendedName>
        <fullName evidence="8">Pirin N-terminal domain-containing protein</fullName>
    </recommendedName>
</protein>
<comment type="similarity">
    <text evidence="1 3">Belongs to the pirin family.</text>
</comment>
<feature type="binding site" evidence="2">
    <location>
        <position position="57"/>
    </location>
    <ligand>
        <name>Fe cation</name>
        <dbReference type="ChEBI" id="CHEBI:24875"/>
    </ligand>
</feature>
<dbReference type="InterPro" id="IPR014710">
    <property type="entry name" value="RmlC-like_jellyroll"/>
</dbReference>
<feature type="binding site" evidence="2">
    <location>
        <position position="101"/>
    </location>
    <ligand>
        <name>Fe cation</name>
        <dbReference type="ChEBI" id="CHEBI:24875"/>
    </ligand>
</feature>
<evidence type="ECO:0000259" key="4">
    <source>
        <dbReference type="Pfam" id="PF02678"/>
    </source>
</evidence>
<feature type="domain" description="Pirin N-terminal" evidence="4">
    <location>
        <begin position="22"/>
        <end position="121"/>
    </location>
</feature>
<evidence type="ECO:0000259" key="5">
    <source>
        <dbReference type="Pfam" id="PF05726"/>
    </source>
</evidence>
<dbReference type="InterPro" id="IPR012093">
    <property type="entry name" value="Pirin"/>
</dbReference>
<accession>A0A1E4TZ50</accession>
<feature type="domain" description="Pirin C-terminal" evidence="5">
    <location>
        <begin position="176"/>
        <end position="280"/>
    </location>
</feature>
<dbReference type="Proteomes" id="UP000094236">
    <property type="component" value="Unassembled WGS sequence"/>
</dbReference>
<evidence type="ECO:0000256" key="1">
    <source>
        <dbReference type="ARBA" id="ARBA00008416"/>
    </source>
</evidence>
<dbReference type="AlphaFoldDB" id="A0A1E4TZ50"/>
<dbReference type="GO" id="GO:0046872">
    <property type="term" value="F:metal ion binding"/>
    <property type="evidence" value="ECO:0007669"/>
    <property type="project" value="UniProtKB-KW"/>
</dbReference>
<dbReference type="EMBL" id="KV454012">
    <property type="protein sequence ID" value="ODV97019.1"/>
    <property type="molecule type" value="Genomic_DNA"/>
</dbReference>
<dbReference type="Pfam" id="PF05726">
    <property type="entry name" value="Pirin_C"/>
    <property type="match status" value="1"/>
</dbReference>
<evidence type="ECO:0000313" key="7">
    <source>
        <dbReference type="Proteomes" id="UP000094236"/>
    </source>
</evidence>
<name>A0A1E4TZ50_PACTA</name>
<sequence>MVSGRSILKFFLALEQAEGQGARVRRSIGTSSMKNFPPFLMLDHFNVRPESGGFPEHPHSGQETITYITQGALAHEDFTGSVGILNAGDLQFMTAGKAVVHSEMPVPQKDGSSSVGLQLWVDLPAELKECEPRYRDLKSHEIPIARPSDKVEVKVISGESYGVKSVTDLAYTPVVYYHYTVQPGGEFKQNIPADYNAFLYLMNGSLILNDSTKIPQYNAVFFNRDGDFIQGKIPESSNEQASFILVAAKVFNQPIVQYGPFVQLSKEKIQQKMMSYQYGINGFERMKTWKTLISNGVDDNIVKKINEINSKNAKEERVKKDEL</sequence>
<evidence type="ECO:0000256" key="3">
    <source>
        <dbReference type="RuleBase" id="RU003457"/>
    </source>
</evidence>
<evidence type="ECO:0000313" key="6">
    <source>
        <dbReference type="EMBL" id="ODV97019.1"/>
    </source>
</evidence>
<organism evidence="6 7">
    <name type="scientific">Pachysolen tannophilus NRRL Y-2460</name>
    <dbReference type="NCBI Taxonomy" id="669874"/>
    <lineage>
        <taxon>Eukaryota</taxon>
        <taxon>Fungi</taxon>
        <taxon>Dikarya</taxon>
        <taxon>Ascomycota</taxon>
        <taxon>Saccharomycotina</taxon>
        <taxon>Pichiomycetes</taxon>
        <taxon>Pachysolenaceae</taxon>
        <taxon>Pachysolen</taxon>
    </lineage>
</organism>
<keyword evidence="7" id="KW-1185">Reference proteome</keyword>
<dbReference type="CDD" id="cd02909">
    <property type="entry name" value="cupin_pirin_N"/>
    <property type="match status" value="1"/>
</dbReference>
<evidence type="ECO:0008006" key="8">
    <source>
        <dbReference type="Google" id="ProtNLM"/>
    </source>
</evidence>
<dbReference type="CDD" id="cd02247">
    <property type="entry name" value="cupin_pirin_C"/>
    <property type="match status" value="1"/>
</dbReference>
<dbReference type="InterPro" id="IPR008778">
    <property type="entry name" value="Pirin_C_dom"/>
</dbReference>
<feature type="binding site" evidence="2">
    <location>
        <position position="59"/>
    </location>
    <ligand>
        <name>Fe cation</name>
        <dbReference type="ChEBI" id="CHEBI:24875"/>
    </ligand>
</feature>
<keyword evidence="2" id="KW-0408">Iron</keyword>
<proteinExistence type="inferred from homology"/>
<dbReference type="Pfam" id="PF02678">
    <property type="entry name" value="Pirin"/>
    <property type="match status" value="1"/>
</dbReference>
<dbReference type="Gene3D" id="2.60.120.10">
    <property type="entry name" value="Jelly Rolls"/>
    <property type="match status" value="2"/>
</dbReference>
<dbReference type="SUPFAM" id="SSF51182">
    <property type="entry name" value="RmlC-like cupins"/>
    <property type="match status" value="1"/>
</dbReference>
<dbReference type="PIRSF" id="PIRSF006232">
    <property type="entry name" value="Pirin"/>
    <property type="match status" value="1"/>
</dbReference>
<evidence type="ECO:0000256" key="2">
    <source>
        <dbReference type="PIRSR" id="PIRSR006232-1"/>
    </source>
</evidence>
<dbReference type="InterPro" id="IPR011051">
    <property type="entry name" value="RmlC_Cupin_sf"/>
</dbReference>
<comment type="cofactor">
    <cofactor evidence="2">
        <name>Fe cation</name>
        <dbReference type="ChEBI" id="CHEBI:24875"/>
    </cofactor>
    <text evidence="2">Binds 1 Fe cation per subunit.</text>
</comment>
<dbReference type="OrthoDB" id="198735at2759"/>